<accession>A0A971CZ77</accession>
<protein>
    <submittedName>
        <fullName evidence="2">GNAT family N-acetyltransferase</fullName>
    </submittedName>
</protein>
<dbReference type="RefSeq" id="WP_273173784.1">
    <property type="nucleotide sequence ID" value="NZ_CP181270.1"/>
</dbReference>
<dbReference type="SUPFAM" id="SSF55729">
    <property type="entry name" value="Acyl-CoA N-acyltransferases (Nat)"/>
    <property type="match status" value="1"/>
</dbReference>
<gene>
    <name evidence="2" type="ORF">GXW98_06040</name>
</gene>
<proteinExistence type="predicted"/>
<feature type="domain" description="N-acetyltransferase" evidence="1">
    <location>
        <begin position="27"/>
        <end position="163"/>
    </location>
</feature>
<comment type="caution">
    <text evidence="2">The sequence shown here is derived from an EMBL/GenBank/DDBJ whole genome shotgun (WGS) entry which is preliminary data.</text>
</comment>
<dbReference type="Proteomes" id="UP000767327">
    <property type="component" value="Unassembled WGS sequence"/>
</dbReference>
<dbReference type="CDD" id="cd04301">
    <property type="entry name" value="NAT_SF"/>
    <property type="match status" value="1"/>
</dbReference>
<dbReference type="Gene3D" id="3.40.630.30">
    <property type="match status" value="1"/>
</dbReference>
<evidence type="ECO:0000313" key="3">
    <source>
        <dbReference type="Proteomes" id="UP000767327"/>
    </source>
</evidence>
<reference evidence="2" key="1">
    <citation type="journal article" date="2020" name="Biotechnol. Biofuels">
        <title>New insights from the biogas microbiome by comprehensive genome-resolved metagenomics of nearly 1600 species originating from multiple anaerobic digesters.</title>
        <authorList>
            <person name="Campanaro S."/>
            <person name="Treu L."/>
            <person name="Rodriguez-R L.M."/>
            <person name="Kovalovszki A."/>
            <person name="Ziels R.M."/>
            <person name="Maus I."/>
            <person name="Zhu X."/>
            <person name="Kougias P.G."/>
            <person name="Basile A."/>
            <person name="Luo G."/>
            <person name="Schluter A."/>
            <person name="Konstantinidis K.T."/>
            <person name="Angelidaki I."/>
        </authorList>
    </citation>
    <scope>NUCLEOTIDE SEQUENCE</scope>
    <source>
        <strain evidence="2">AS01afH2WH_6</strain>
    </source>
</reference>
<dbReference type="AlphaFoldDB" id="A0A971CZ77"/>
<organism evidence="2 3">
    <name type="scientific">Bifidobacterium crudilactis</name>
    <dbReference type="NCBI Taxonomy" id="327277"/>
    <lineage>
        <taxon>Bacteria</taxon>
        <taxon>Bacillati</taxon>
        <taxon>Actinomycetota</taxon>
        <taxon>Actinomycetes</taxon>
        <taxon>Bifidobacteriales</taxon>
        <taxon>Bifidobacteriaceae</taxon>
        <taxon>Bifidobacterium</taxon>
    </lineage>
</organism>
<name>A0A971CZ77_9BIFI</name>
<dbReference type="EMBL" id="JAAXZR010000021">
    <property type="protein sequence ID" value="NLT79824.1"/>
    <property type="molecule type" value="Genomic_DNA"/>
</dbReference>
<dbReference type="GO" id="GO:0016747">
    <property type="term" value="F:acyltransferase activity, transferring groups other than amino-acyl groups"/>
    <property type="evidence" value="ECO:0007669"/>
    <property type="project" value="InterPro"/>
</dbReference>
<evidence type="ECO:0000313" key="2">
    <source>
        <dbReference type="EMBL" id="NLT79824.1"/>
    </source>
</evidence>
<dbReference type="PROSITE" id="PS51186">
    <property type="entry name" value="GNAT"/>
    <property type="match status" value="1"/>
</dbReference>
<reference evidence="2" key="2">
    <citation type="submission" date="2020-01" db="EMBL/GenBank/DDBJ databases">
        <authorList>
            <person name="Campanaro S."/>
        </authorList>
    </citation>
    <scope>NUCLEOTIDE SEQUENCE</scope>
    <source>
        <strain evidence="2">AS01afH2WH_6</strain>
    </source>
</reference>
<dbReference type="InterPro" id="IPR016181">
    <property type="entry name" value="Acyl_CoA_acyltransferase"/>
</dbReference>
<evidence type="ECO:0000259" key="1">
    <source>
        <dbReference type="PROSITE" id="PS51186"/>
    </source>
</evidence>
<sequence length="163" mass="17922">MFDMLVNLNDDSVFNNLVISSAVPDEDRYRIVRTPGILGDAVADFVRSEFGGFWASETRRSLYSTPSDSYVALLDGRVVGFCAFNATAKAFFGPTGVHHDHRGKGIGRILLINALLTMKSEGYAYAIIGGVDEAAEFYERSVHATRIEGSELHSVYTHMGMSF</sequence>
<dbReference type="InterPro" id="IPR000182">
    <property type="entry name" value="GNAT_dom"/>
</dbReference>
<dbReference type="Pfam" id="PF00583">
    <property type="entry name" value="Acetyltransf_1"/>
    <property type="match status" value="1"/>
</dbReference>